<reference evidence="2" key="1">
    <citation type="submission" date="2019-04" db="EMBL/GenBank/DDBJ databases">
        <title>Friends and foes A comparative genomics study of 23 Aspergillus species from section Flavi.</title>
        <authorList>
            <consortium name="DOE Joint Genome Institute"/>
            <person name="Kjaerbolling I."/>
            <person name="Vesth T."/>
            <person name="Frisvad J.C."/>
            <person name="Nybo J.L."/>
            <person name="Theobald S."/>
            <person name="Kildgaard S."/>
            <person name="Isbrandt T."/>
            <person name="Kuo A."/>
            <person name="Sato A."/>
            <person name="Lyhne E.K."/>
            <person name="Kogle M.E."/>
            <person name="Wiebenga A."/>
            <person name="Kun R.S."/>
            <person name="Lubbers R.J."/>
            <person name="Makela M.R."/>
            <person name="Barry K."/>
            <person name="Chovatia M."/>
            <person name="Clum A."/>
            <person name="Daum C."/>
            <person name="Haridas S."/>
            <person name="He G."/>
            <person name="LaButti K."/>
            <person name="Lipzen A."/>
            <person name="Mondo S."/>
            <person name="Riley R."/>
            <person name="Salamov A."/>
            <person name="Simmons B.A."/>
            <person name="Magnuson J.K."/>
            <person name="Henrissat B."/>
            <person name="Mortensen U.H."/>
            <person name="Larsen T.O."/>
            <person name="Devries R.P."/>
            <person name="Grigoriev I.V."/>
            <person name="Machida M."/>
            <person name="Baker S.E."/>
            <person name="Andersen M.R."/>
        </authorList>
    </citation>
    <scope>NUCLEOTIDE SEQUENCE [LARGE SCALE GENOMIC DNA]</scope>
    <source>
        <strain evidence="2">CBS 121.62</strain>
    </source>
</reference>
<dbReference type="EMBL" id="ML734605">
    <property type="protein sequence ID" value="KAB8246001.1"/>
    <property type="molecule type" value="Genomic_DNA"/>
</dbReference>
<proteinExistence type="predicted"/>
<feature type="region of interest" description="Disordered" evidence="1">
    <location>
        <begin position="54"/>
        <end position="89"/>
    </location>
</feature>
<dbReference type="VEuPathDB" id="FungiDB:AFLA_002623"/>
<feature type="compositionally biased region" description="Low complexity" evidence="1">
    <location>
        <begin position="58"/>
        <end position="69"/>
    </location>
</feature>
<accession>A0A5N6GUF4</accession>
<dbReference type="Proteomes" id="UP000325434">
    <property type="component" value="Unassembled WGS sequence"/>
</dbReference>
<evidence type="ECO:0000256" key="1">
    <source>
        <dbReference type="SAM" id="MobiDB-lite"/>
    </source>
</evidence>
<sequence length="209" mass="23325">MSIPPPFNMNFTDGWYPPYPSLPPPVQLGYPTILPPLQPEDPIFLSTLQNWTSQSRIQSPPSKSPNQPSTDPGSGTVTPAPKTHPTEPTNYADLLRLYLTIKKDVSFKVTHPKQEKPTAPWVLRALTMLDHAECVAEAHLDLISSSDGEIQASQDQHSKMRDSAPFVLVVGSVKNMMKVNRHDEEGVRILQERVKALEKFTMDMDALSQ</sequence>
<name>A0A5N6GUF4_ASPFL</name>
<gene>
    <name evidence="2" type="ORF">BDV35DRAFT_405379</name>
</gene>
<protein>
    <submittedName>
        <fullName evidence="2">Uncharacterized protein</fullName>
    </submittedName>
</protein>
<organism evidence="2">
    <name type="scientific">Aspergillus flavus</name>
    <dbReference type="NCBI Taxonomy" id="5059"/>
    <lineage>
        <taxon>Eukaryota</taxon>
        <taxon>Fungi</taxon>
        <taxon>Dikarya</taxon>
        <taxon>Ascomycota</taxon>
        <taxon>Pezizomycotina</taxon>
        <taxon>Eurotiomycetes</taxon>
        <taxon>Eurotiomycetidae</taxon>
        <taxon>Eurotiales</taxon>
        <taxon>Aspergillaceae</taxon>
        <taxon>Aspergillus</taxon>
        <taxon>Aspergillus subgen. Circumdati</taxon>
    </lineage>
</organism>
<dbReference type="AlphaFoldDB" id="A0A5N6GUF4"/>
<evidence type="ECO:0000313" key="2">
    <source>
        <dbReference type="EMBL" id="KAB8246001.1"/>
    </source>
</evidence>
<dbReference type="VEuPathDB" id="FungiDB:F9C07_1539974"/>